<keyword evidence="2" id="KW-1185">Reference proteome</keyword>
<dbReference type="EMBL" id="NMVQ01000008">
    <property type="protein sequence ID" value="OYO23098.1"/>
    <property type="molecule type" value="Genomic_DNA"/>
</dbReference>
<dbReference type="InterPro" id="IPR012338">
    <property type="entry name" value="Beta-lactam/transpept-like"/>
</dbReference>
<proteinExistence type="predicted"/>
<protein>
    <recommendedName>
        <fullName evidence="3">Beta-lactamase-related domain-containing protein</fullName>
    </recommendedName>
</protein>
<reference evidence="1 2" key="1">
    <citation type="submission" date="2017-07" db="EMBL/GenBank/DDBJ databases">
        <title>Draft whole genome sequences of clinical Proprionibacteriaceae strains.</title>
        <authorList>
            <person name="Bernier A.-M."/>
            <person name="Bernard K."/>
            <person name="Domingo M.-C."/>
        </authorList>
    </citation>
    <scope>NUCLEOTIDE SEQUENCE [LARGE SCALE GENOMIC DNA]</scope>
    <source>
        <strain evidence="1 2">NML 130396</strain>
    </source>
</reference>
<dbReference type="Gene3D" id="3.40.710.10">
    <property type="entry name" value="DD-peptidase/beta-lactamase superfamily"/>
    <property type="match status" value="1"/>
</dbReference>
<dbReference type="SUPFAM" id="SSF56601">
    <property type="entry name" value="beta-lactamase/transpeptidase-like"/>
    <property type="match status" value="1"/>
</dbReference>
<comment type="caution">
    <text evidence="1">The sequence shown here is derived from an EMBL/GenBank/DDBJ whole genome shotgun (WGS) entry which is preliminary data.</text>
</comment>
<dbReference type="AlphaFoldDB" id="A0A255H5Y0"/>
<organism evidence="1 2">
    <name type="scientific">Enemella dayhoffiae</name>
    <dbReference type="NCBI Taxonomy" id="2016507"/>
    <lineage>
        <taxon>Bacteria</taxon>
        <taxon>Bacillati</taxon>
        <taxon>Actinomycetota</taxon>
        <taxon>Actinomycetes</taxon>
        <taxon>Propionibacteriales</taxon>
        <taxon>Propionibacteriaceae</taxon>
        <taxon>Enemella</taxon>
    </lineage>
</organism>
<sequence>MFLAGEQGWGYGGSVRDDGSYGWNGGTGTTARVNPRTRRIGILFTQVEMLGPQRTPLVADCEALVNR</sequence>
<gene>
    <name evidence="1" type="ORF">CGZ93_06445</name>
</gene>
<accession>A0A255H5Y0</accession>
<evidence type="ECO:0008006" key="3">
    <source>
        <dbReference type="Google" id="ProtNLM"/>
    </source>
</evidence>
<evidence type="ECO:0000313" key="1">
    <source>
        <dbReference type="EMBL" id="OYO23098.1"/>
    </source>
</evidence>
<evidence type="ECO:0000313" key="2">
    <source>
        <dbReference type="Proteomes" id="UP000216311"/>
    </source>
</evidence>
<dbReference type="Proteomes" id="UP000216311">
    <property type="component" value="Unassembled WGS sequence"/>
</dbReference>
<name>A0A255H5Y0_9ACTN</name>